<evidence type="ECO:0000256" key="3">
    <source>
        <dbReference type="ARBA" id="ARBA00022741"/>
    </source>
</evidence>
<dbReference type="InterPro" id="IPR050494">
    <property type="entry name" value="Ser_Thr_dual-spec_kinase"/>
</dbReference>
<evidence type="ECO:0000256" key="2">
    <source>
        <dbReference type="ARBA" id="ARBA00022679"/>
    </source>
</evidence>
<feature type="region of interest" description="Disordered" evidence="6">
    <location>
        <begin position="172"/>
        <end position="569"/>
    </location>
</feature>
<feature type="compositionally biased region" description="Basic residues" evidence="6">
    <location>
        <begin position="18"/>
        <end position="32"/>
    </location>
</feature>
<name>A0A8D1NHZ4_PIG</name>
<feature type="compositionally biased region" description="Basic and acidic residues" evidence="6">
    <location>
        <begin position="115"/>
        <end position="124"/>
    </location>
</feature>
<evidence type="ECO:0000259" key="7">
    <source>
        <dbReference type="PROSITE" id="PS50011"/>
    </source>
</evidence>
<feature type="compositionally biased region" description="Basic and acidic residues" evidence="6">
    <location>
        <begin position="344"/>
        <end position="357"/>
    </location>
</feature>
<dbReference type="GO" id="GO:0005524">
    <property type="term" value="F:ATP binding"/>
    <property type="evidence" value="ECO:0007669"/>
    <property type="project" value="UniProtKB-KW"/>
</dbReference>
<dbReference type="PANTHER" id="PTHR24058:SF103">
    <property type="entry name" value="SERINE_THREONINE-PROTEIN KINASE PRP4 HOMOLOG"/>
    <property type="match status" value="1"/>
</dbReference>
<dbReference type="GO" id="GO:0004674">
    <property type="term" value="F:protein serine/threonine kinase activity"/>
    <property type="evidence" value="ECO:0007669"/>
    <property type="project" value="UniProtKB-KW"/>
</dbReference>
<keyword evidence="1" id="KW-0723">Serine/threonine-protein kinase</keyword>
<keyword evidence="3" id="KW-0547">Nucleotide-binding</keyword>
<dbReference type="AlphaFoldDB" id="A0A8D1NHZ4"/>
<dbReference type="Gene3D" id="3.30.200.20">
    <property type="entry name" value="Phosphorylase Kinase, domain 1"/>
    <property type="match status" value="1"/>
</dbReference>
<dbReference type="Pfam" id="PF00069">
    <property type="entry name" value="Pkinase"/>
    <property type="match status" value="1"/>
</dbReference>
<evidence type="ECO:0000313" key="8">
    <source>
        <dbReference type="Ensembl" id="ENSSSCP00050039424.1"/>
    </source>
</evidence>
<feature type="compositionally biased region" description="Acidic residues" evidence="6">
    <location>
        <begin position="551"/>
        <end position="569"/>
    </location>
</feature>
<dbReference type="InterPro" id="IPR008271">
    <property type="entry name" value="Ser/Thr_kinase_AS"/>
</dbReference>
<organism evidence="8 9">
    <name type="scientific">Sus scrofa</name>
    <name type="common">Pig</name>
    <dbReference type="NCBI Taxonomy" id="9823"/>
    <lineage>
        <taxon>Eukaryota</taxon>
        <taxon>Metazoa</taxon>
        <taxon>Chordata</taxon>
        <taxon>Craniata</taxon>
        <taxon>Vertebrata</taxon>
        <taxon>Euteleostomi</taxon>
        <taxon>Mammalia</taxon>
        <taxon>Eutheria</taxon>
        <taxon>Laurasiatheria</taxon>
        <taxon>Artiodactyla</taxon>
        <taxon>Suina</taxon>
        <taxon>Suidae</taxon>
        <taxon>Sus</taxon>
    </lineage>
</organism>
<feature type="compositionally biased region" description="Basic residues" evidence="6">
    <location>
        <begin position="249"/>
        <end position="262"/>
    </location>
</feature>
<evidence type="ECO:0000313" key="9">
    <source>
        <dbReference type="Proteomes" id="UP000694571"/>
    </source>
</evidence>
<dbReference type="SUPFAM" id="SSF56112">
    <property type="entry name" value="Protein kinase-like (PK-like)"/>
    <property type="match status" value="1"/>
</dbReference>
<dbReference type="InterPro" id="IPR011009">
    <property type="entry name" value="Kinase-like_dom_sf"/>
</dbReference>
<dbReference type="FunFam" id="3.30.200.20:FF:000123">
    <property type="entry name" value="serine/threonine-protein kinase PRP4 homolog"/>
    <property type="match status" value="1"/>
</dbReference>
<dbReference type="PROSITE" id="PS00108">
    <property type="entry name" value="PROTEIN_KINASE_ST"/>
    <property type="match status" value="1"/>
</dbReference>
<dbReference type="SMART" id="SM00220">
    <property type="entry name" value="S_TKc"/>
    <property type="match status" value="1"/>
</dbReference>
<keyword evidence="4" id="KW-0418">Kinase</keyword>
<dbReference type="InterPro" id="IPR000719">
    <property type="entry name" value="Prot_kinase_dom"/>
</dbReference>
<feature type="compositionally biased region" description="Basic and acidic residues" evidence="6">
    <location>
        <begin position="427"/>
        <end position="440"/>
    </location>
</feature>
<evidence type="ECO:0000256" key="5">
    <source>
        <dbReference type="ARBA" id="ARBA00022840"/>
    </source>
</evidence>
<feature type="region of interest" description="Disordered" evidence="6">
    <location>
        <begin position="592"/>
        <end position="616"/>
    </location>
</feature>
<feature type="compositionally biased region" description="Basic residues" evidence="6">
    <location>
        <begin position="334"/>
        <end position="343"/>
    </location>
</feature>
<feature type="compositionally biased region" description="Basic residues" evidence="6">
    <location>
        <begin position="470"/>
        <end position="530"/>
    </location>
</feature>
<feature type="compositionally biased region" description="Basic residues" evidence="6">
    <location>
        <begin position="72"/>
        <end position="92"/>
    </location>
</feature>
<dbReference type="PROSITE" id="PS50011">
    <property type="entry name" value="PROTEIN_KINASE_DOM"/>
    <property type="match status" value="1"/>
</dbReference>
<keyword evidence="5" id="KW-0067">ATP-binding</keyword>
<dbReference type="Gene3D" id="1.10.510.10">
    <property type="entry name" value="Transferase(Phosphotransferase) domain 1"/>
    <property type="match status" value="1"/>
</dbReference>
<feature type="compositionally biased region" description="Low complexity" evidence="6">
    <location>
        <begin position="595"/>
        <end position="614"/>
    </location>
</feature>
<proteinExistence type="predicted"/>
<feature type="region of interest" description="Disordered" evidence="6">
    <location>
        <begin position="1"/>
        <end position="132"/>
    </location>
</feature>
<evidence type="ECO:0000256" key="1">
    <source>
        <dbReference type="ARBA" id="ARBA00022527"/>
    </source>
</evidence>
<sequence length="883" mass="102248">MREDPAPSSSASTGSHRPGSRRHRRRGVRKFKMAAAEAPTLREQPEMEDADNSEKSVNEENGEVSEDQSQNKHSRHKKKKHKHRSKHKKHKHSSEEDKDKKHKHKHKHKKHKRKEVIDASDKEGMSPAKRTKLDDLALLEDLEKQRALIKAELDNELMEGKVQSGMGLILQGYESGSEEEGEIHDKARNGNRPSTRSSSTKGKLELVDNKNSAKKRSKSRSKERTRHRSEKKKSKGGVEIVKEKTRSKSKERKKSRSPSKRSKSQDQARKSKSPALRRHSQEKIGKARSPPDDKVKIEDKSKPKDRKKSPVTNESRSRDRGKKSRSPVDARGKSKDRRSRSKERKPQRSETDREKKPVKSPSKDASSGKENRSPSRRPGRSPKRRSLSPKQRDKSRRSRSPLLNDRRSKQSKSPSRTLSPGRRAKSRSLERKRREPERRRLSSPRTRPRDDILSRRERSKDASPISRWSPARRRASRSPVRRRSRSPLRRSRSPRRRSRSPRRRDRARRSRSRLRRRSRSRGGRRRRSRSKVKEDKFKGSLSEGMKAEQESSSDDNLEDFDVEEEDEEALIEQRRLQRQAIVQKYQYLAEDSNLSVPSEPSSPQSSPRTRSPSPDDILERVAADVKEYERENVDTFEASVKAKHNLMTVEQSNGSSQKKLLAPDMFTESDDMFAAYFDSARLRAAGIGKDFKENPNLRDNWTDAEGYYRVNIGEVLDKRYNVYGYTGQGVFSNVVRARDNARANQEVAVKIIRNNELMQKTGLKELEFLKKLNDADPDDKFHCLRLFRHFYHKQHLCLVFEPLSMNLREVLKKYGKDVGLHIKAVRSYSQQLFLALKLLKRCNILHADIKPDNILVSRQSGFLTLGPASYLMCDYHCILEMMS</sequence>
<evidence type="ECO:0000256" key="6">
    <source>
        <dbReference type="SAM" id="MobiDB-lite"/>
    </source>
</evidence>
<dbReference type="Ensembl" id="ENSSSCT00050091566.1">
    <property type="protein sequence ID" value="ENSSSCP00050039424.1"/>
    <property type="gene ID" value="ENSSSCG00050067147.1"/>
</dbReference>
<accession>A0A8D1NHZ4</accession>
<feature type="compositionally biased region" description="Basic residues" evidence="6">
    <location>
        <begin position="374"/>
        <end position="399"/>
    </location>
</feature>
<feature type="compositionally biased region" description="Basic and acidic residues" evidence="6">
    <location>
        <begin position="279"/>
        <end position="302"/>
    </location>
</feature>
<reference evidence="8" key="1">
    <citation type="submission" date="2025-08" db="UniProtKB">
        <authorList>
            <consortium name="Ensembl"/>
        </authorList>
    </citation>
    <scope>IDENTIFICATION</scope>
</reference>
<protein>
    <recommendedName>
        <fullName evidence="7">Protein kinase domain-containing protein</fullName>
    </recommendedName>
</protein>
<keyword evidence="2" id="KW-0808">Transferase</keyword>
<evidence type="ECO:0000256" key="4">
    <source>
        <dbReference type="ARBA" id="ARBA00022777"/>
    </source>
</evidence>
<dbReference type="PANTHER" id="PTHR24058">
    <property type="entry name" value="DUAL SPECIFICITY PROTEIN KINASE"/>
    <property type="match status" value="1"/>
</dbReference>
<feature type="domain" description="Protein kinase" evidence="7">
    <location>
        <begin position="720"/>
        <end position="883"/>
    </location>
</feature>
<feature type="compositionally biased region" description="Basic and acidic residues" evidence="6">
    <location>
        <begin position="447"/>
        <end position="461"/>
    </location>
</feature>
<feature type="compositionally biased region" description="Basic residues" evidence="6">
    <location>
        <begin position="100"/>
        <end position="114"/>
    </location>
</feature>
<dbReference type="Proteomes" id="UP000694571">
    <property type="component" value="Unplaced"/>
</dbReference>
<feature type="compositionally biased region" description="Basic residues" evidence="6">
    <location>
        <begin position="212"/>
        <end position="235"/>
    </location>
</feature>
<feature type="compositionally biased region" description="Polar residues" evidence="6">
    <location>
        <begin position="191"/>
        <end position="201"/>
    </location>
</feature>